<feature type="non-terminal residue" evidence="2">
    <location>
        <position position="94"/>
    </location>
</feature>
<proteinExistence type="predicted"/>
<dbReference type="EMBL" id="JACDQQ010002536">
    <property type="protein sequence ID" value="MBA0088515.1"/>
    <property type="molecule type" value="Genomic_DNA"/>
</dbReference>
<protein>
    <submittedName>
        <fullName evidence="2">Uncharacterized protein</fullName>
    </submittedName>
</protein>
<comment type="caution">
    <text evidence="2">The sequence shown here is derived from an EMBL/GenBank/DDBJ whole genome shotgun (WGS) entry which is preliminary data.</text>
</comment>
<evidence type="ECO:0000256" key="1">
    <source>
        <dbReference type="SAM" id="SignalP"/>
    </source>
</evidence>
<keyword evidence="1" id="KW-0732">Signal</keyword>
<reference evidence="2" key="1">
    <citation type="submission" date="2020-06" db="EMBL/GenBank/DDBJ databases">
        <title>Legume-microbial interactions unlock mineral nutrients during tropical forest succession.</title>
        <authorList>
            <person name="Epihov D.Z."/>
        </authorList>
    </citation>
    <scope>NUCLEOTIDE SEQUENCE [LARGE SCALE GENOMIC DNA]</scope>
    <source>
        <strain evidence="2">Pan2503</strain>
    </source>
</reference>
<gene>
    <name evidence="2" type="ORF">HRJ53_26310</name>
</gene>
<sequence>MRNKLNCFQMTSALLIAIGFCLCPPPLSAAPSPGASGYKVIKTVPVGGEGGWDYVYVDSGARRVYISRGTHTVVMDADTYAVVGDIPDTQGVHG</sequence>
<dbReference type="AlphaFoldDB" id="A0A7V8SZJ3"/>
<evidence type="ECO:0000313" key="3">
    <source>
        <dbReference type="Proteomes" id="UP000567293"/>
    </source>
</evidence>
<name>A0A7V8SZJ3_9BACT</name>
<organism evidence="2 3">
    <name type="scientific">Candidatus Acidiferrum panamense</name>
    <dbReference type="NCBI Taxonomy" id="2741543"/>
    <lineage>
        <taxon>Bacteria</taxon>
        <taxon>Pseudomonadati</taxon>
        <taxon>Acidobacteriota</taxon>
        <taxon>Terriglobia</taxon>
        <taxon>Candidatus Acidiferrales</taxon>
        <taxon>Candidatus Acidiferrum</taxon>
    </lineage>
</organism>
<evidence type="ECO:0000313" key="2">
    <source>
        <dbReference type="EMBL" id="MBA0088515.1"/>
    </source>
</evidence>
<accession>A0A7V8SZJ3</accession>
<feature type="signal peptide" evidence="1">
    <location>
        <begin position="1"/>
        <end position="29"/>
    </location>
</feature>
<feature type="chain" id="PRO_5031138085" evidence="1">
    <location>
        <begin position="30"/>
        <end position="94"/>
    </location>
</feature>
<keyword evidence="3" id="KW-1185">Reference proteome</keyword>
<dbReference type="Proteomes" id="UP000567293">
    <property type="component" value="Unassembled WGS sequence"/>
</dbReference>